<gene>
    <name evidence="1" type="ORF">BDD41_3710</name>
</gene>
<organism evidence="1 2">
    <name type="scientific">Paracoccus versutus</name>
    <name type="common">Thiobacillus versutus</name>
    <dbReference type="NCBI Taxonomy" id="34007"/>
    <lineage>
        <taxon>Bacteria</taxon>
        <taxon>Pseudomonadati</taxon>
        <taxon>Pseudomonadota</taxon>
        <taxon>Alphaproteobacteria</taxon>
        <taxon>Rhodobacterales</taxon>
        <taxon>Paracoccaceae</taxon>
        <taxon>Paracoccus</taxon>
    </lineage>
</organism>
<evidence type="ECO:0000313" key="2">
    <source>
        <dbReference type="Proteomes" id="UP000256941"/>
    </source>
</evidence>
<comment type="caution">
    <text evidence="1">The sequence shown here is derived from an EMBL/GenBank/DDBJ whole genome shotgun (WGS) entry which is preliminary data.</text>
</comment>
<protein>
    <submittedName>
        <fullName evidence="1">Uncharacterized protein</fullName>
    </submittedName>
</protein>
<proteinExistence type="predicted"/>
<dbReference type="AlphaFoldDB" id="A0A3D9XHT4"/>
<name>A0A3D9XHT4_PARVE</name>
<reference evidence="1 2" key="1">
    <citation type="submission" date="2018-08" db="EMBL/GenBank/DDBJ databases">
        <title>Genomic Encyclopedia of Archaeal and Bacterial Type Strains, Phase II (KMG-II): from individual species to whole genera.</title>
        <authorList>
            <person name="Goeker M."/>
        </authorList>
    </citation>
    <scope>NUCLEOTIDE SEQUENCE [LARGE SCALE GENOMIC DNA]</scope>
    <source>
        <strain evidence="1 2">DSM 17099</strain>
    </source>
</reference>
<sequence>MATRWGKARQMASRHALPTALLARVAPNARLRRASAVHDPLYSTALALVLGRVMGSPVALAQTVAASGDMLPGIPPPPLAAWNLAWA</sequence>
<dbReference type="EMBL" id="QTUJ01000003">
    <property type="protein sequence ID" value="REF68643.1"/>
    <property type="molecule type" value="Genomic_DNA"/>
</dbReference>
<accession>A0A3D9XHT4</accession>
<evidence type="ECO:0000313" key="1">
    <source>
        <dbReference type="EMBL" id="REF68643.1"/>
    </source>
</evidence>
<dbReference type="Proteomes" id="UP000256941">
    <property type="component" value="Unassembled WGS sequence"/>
</dbReference>